<dbReference type="Pfam" id="PF14291">
    <property type="entry name" value="DUF4371"/>
    <property type="match status" value="1"/>
</dbReference>
<comment type="caution">
    <text evidence="3">The sequence shown here is derived from an EMBL/GenBank/DDBJ whole genome shotgun (WGS) entry which is preliminary data.</text>
</comment>
<evidence type="ECO:0000256" key="1">
    <source>
        <dbReference type="SAM" id="MobiDB-lite"/>
    </source>
</evidence>
<feature type="compositionally biased region" description="Basic and acidic residues" evidence="1">
    <location>
        <begin position="175"/>
        <end position="199"/>
    </location>
</feature>
<protein>
    <recommendedName>
        <fullName evidence="2">DUF4371 domain-containing protein</fullName>
    </recommendedName>
</protein>
<evidence type="ECO:0000313" key="4">
    <source>
        <dbReference type="Proteomes" id="UP001280121"/>
    </source>
</evidence>
<sequence>MVKQYKTIDSFFKRQCLSGGDKPLESSVDELRPYKITRVELKEVDNNETDMPLVSLVDDQCPSETPGVNQKNLATYNDDVAKVVLENASKNAKYTSPKIQKELLQILSNKVRMHIREEIGDAKFCILVNEARDVAKKEQMALVLKFVDKEDFIRERFLDIVYSAAKLAKSVRKPTRSERRAAEPHKKNHSQSDDHEDQTNEKLSLVLRRFDLRHALKKELSLVLSRHALNIQNIRGQGYNRASNMRVEVVISFCARYEINVPDMSARYLMGRSRSCQQRDHITIEHHYRVEVFTVAIDSQLQELNIRLIRLVSTLPVSTTTTERAFSGMKLVKTSLRNKMNDKFLADYLTVYIEMEIAEKFNSDR</sequence>
<organism evidence="3 4">
    <name type="scientific">Dipteronia dyeriana</name>
    <dbReference type="NCBI Taxonomy" id="168575"/>
    <lineage>
        <taxon>Eukaryota</taxon>
        <taxon>Viridiplantae</taxon>
        <taxon>Streptophyta</taxon>
        <taxon>Embryophyta</taxon>
        <taxon>Tracheophyta</taxon>
        <taxon>Spermatophyta</taxon>
        <taxon>Magnoliopsida</taxon>
        <taxon>eudicotyledons</taxon>
        <taxon>Gunneridae</taxon>
        <taxon>Pentapetalae</taxon>
        <taxon>rosids</taxon>
        <taxon>malvids</taxon>
        <taxon>Sapindales</taxon>
        <taxon>Sapindaceae</taxon>
        <taxon>Hippocastanoideae</taxon>
        <taxon>Acereae</taxon>
        <taxon>Dipteronia</taxon>
    </lineage>
</organism>
<dbReference type="EMBL" id="JANJYI010000008">
    <property type="protein sequence ID" value="KAK2640646.1"/>
    <property type="molecule type" value="Genomic_DNA"/>
</dbReference>
<accession>A0AAD9TR68</accession>
<dbReference type="InterPro" id="IPR025398">
    <property type="entry name" value="DUF4371"/>
</dbReference>
<reference evidence="3" key="1">
    <citation type="journal article" date="2023" name="Plant J.">
        <title>Genome sequences and population genomics provide insights into the demographic history, inbreeding, and mutation load of two 'living fossil' tree species of Dipteronia.</title>
        <authorList>
            <person name="Feng Y."/>
            <person name="Comes H.P."/>
            <person name="Chen J."/>
            <person name="Zhu S."/>
            <person name="Lu R."/>
            <person name="Zhang X."/>
            <person name="Li P."/>
            <person name="Qiu J."/>
            <person name="Olsen K.M."/>
            <person name="Qiu Y."/>
        </authorList>
    </citation>
    <scope>NUCLEOTIDE SEQUENCE</scope>
    <source>
        <strain evidence="3">KIB01</strain>
    </source>
</reference>
<proteinExistence type="predicted"/>
<evidence type="ECO:0000259" key="2">
    <source>
        <dbReference type="Pfam" id="PF14291"/>
    </source>
</evidence>
<dbReference type="PANTHER" id="PTHR45749">
    <property type="match status" value="1"/>
</dbReference>
<keyword evidence="4" id="KW-1185">Reference proteome</keyword>
<evidence type="ECO:0000313" key="3">
    <source>
        <dbReference type="EMBL" id="KAK2640646.1"/>
    </source>
</evidence>
<dbReference type="PANTHER" id="PTHR45749:SF26">
    <property type="entry name" value="ZINC FINGER MYM-TYPE PROTEIN 1-LIKE"/>
    <property type="match status" value="1"/>
</dbReference>
<gene>
    <name evidence="3" type="ORF">Ddye_028441</name>
</gene>
<dbReference type="Proteomes" id="UP001280121">
    <property type="component" value="Unassembled WGS sequence"/>
</dbReference>
<dbReference type="AlphaFoldDB" id="A0AAD9TR68"/>
<name>A0AAD9TR68_9ROSI</name>
<feature type="region of interest" description="Disordered" evidence="1">
    <location>
        <begin position="173"/>
        <end position="199"/>
    </location>
</feature>
<feature type="domain" description="DUF4371" evidence="2">
    <location>
        <begin position="71"/>
        <end position="165"/>
    </location>
</feature>